<dbReference type="InterPro" id="IPR019927">
    <property type="entry name" value="Ribosomal_uL3_bac/org-type"/>
</dbReference>
<protein>
    <recommendedName>
        <fullName evidence="8">50S ribosomal protein L3</fullName>
    </recommendedName>
</protein>
<dbReference type="SUPFAM" id="SSF50447">
    <property type="entry name" value="Translation proteins"/>
    <property type="match status" value="1"/>
</dbReference>
<dbReference type="InterPro" id="IPR000597">
    <property type="entry name" value="Ribosomal_uL3"/>
</dbReference>
<dbReference type="NCBIfam" id="TIGR03625">
    <property type="entry name" value="L3_bact"/>
    <property type="match status" value="1"/>
</dbReference>
<dbReference type="Pfam" id="PF00297">
    <property type="entry name" value="Ribosomal_L3"/>
    <property type="match status" value="1"/>
</dbReference>
<evidence type="ECO:0000256" key="4">
    <source>
        <dbReference type="ARBA" id="ARBA00022980"/>
    </source>
</evidence>
<evidence type="ECO:0000256" key="2">
    <source>
        <dbReference type="ARBA" id="ARBA00022730"/>
    </source>
</evidence>
<dbReference type="InterPro" id="IPR019926">
    <property type="entry name" value="Ribosomal_uL3_CS"/>
</dbReference>
<comment type="similarity">
    <text evidence="1">Belongs to the universal ribosomal protein uL3 family.</text>
</comment>
<feature type="region of interest" description="Disordered" evidence="6">
    <location>
        <begin position="65"/>
        <end position="86"/>
    </location>
</feature>
<evidence type="ECO:0000256" key="1">
    <source>
        <dbReference type="ARBA" id="ARBA00006540"/>
    </source>
</evidence>
<feature type="region of interest" description="Disordered" evidence="6">
    <location>
        <begin position="158"/>
        <end position="177"/>
    </location>
</feature>
<sequence length="243" mass="26428">MVGLLGKKLGQTRVYTEDGKSVSVTIVQAGPNQVLQRKTTDRDGYESVQLGFDGQKEHRLSLAKRGHLKAHNGEENYTPRSPGRTVKGKARLANRKAWDARAITPIRRIKEFRDFSLDVNPGDSIGADVFEAGDYVDVIGKTKGRGFQGVVKRWNFGGGRGSHGSGGWRRRPGSIGAGSTPGHVIKGKHMPGHMGQASRTVQNLEIIQVQADDNLLLVKGAIPGANGDYVVIRESKKKPKKTK</sequence>
<dbReference type="PANTHER" id="PTHR11229:SF16">
    <property type="entry name" value="LARGE RIBOSOMAL SUBUNIT PROTEIN UL3C"/>
    <property type="match status" value="1"/>
</dbReference>
<dbReference type="EMBL" id="UINC01042280">
    <property type="protein sequence ID" value="SVB44691.1"/>
    <property type="molecule type" value="Genomic_DNA"/>
</dbReference>
<accession>A0A382E3Y2</accession>
<dbReference type="FunFam" id="2.40.30.10:FF:000004">
    <property type="entry name" value="50S ribosomal protein L3"/>
    <property type="match status" value="1"/>
</dbReference>
<evidence type="ECO:0000256" key="6">
    <source>
        <dbReference type="SAM" id="MobiDB-lite"/>
    </source>
</evidence>
<dbReference type="InterPro" id="IPR009000">
    <property type="entry name" value="Transl_B-barrel_sf"/>
</dbReference>
<dbReference type="GO" id="GO:0019843">
    <property type="term" value="F:rRNA binding"/>
    <property type="evidence" value="ECO:0007669"/>
    <property type="project" value="UniProtKB-KW"/>
</dbReference>
<evidence type="ECO:0000313" key="7">
    <source>
        <dbReference type="EMBL" id="SVB44691.1"/>
    </source>
</evidence>
<keyword evidence="4" id="KW-0689">Ribosomal protein</keyword>
<keyword evidence="3" id="KW-0694">RNA-binding</keyword>
<dbReference type="HAMAP" id="MF_01325_B">
    <property type="entry name" value="Ribosomal_uL3_B"/>
    <property type="match status" value="1"/>
</dbReference>
<evidence type="ECO:0008006" key="8">
    <source>
        <dbReference type="Google" id="ProtNLM"/>
    </source>
</evidence>
<keyword evidence="5" id="KW-0687">Ribonucleoprotein</keyword>
<keyword evidence="2" id="KW-0699">rRNA-binding</keyword>
<dbReference type="AlphaFoldDB" id="A0A382E3Y2"/>
<organism evidence="7">
    <name type="scientific">marine metagenome</name>
    <dbReference type="NCBI Taxonomy" id="408172"/>
    <lineage>
        <taxon>unclassified sequences</taxon>
        <taxon>metagenomes</taxon>
        <taxon>ecological metagenomes</taxon>
    </lineage>
</organism>
<proteinExistence type="inferred from homology"/>
<dbReference type="GO" id="GO:0022625">
    <property type="term" value="C:cytosolic large ribosomal subunit"/>
    <property type="evidence" value="ECO:0007669"/>
    <property type="project" value="TreeGrafter"/>
</dbReference>
<dbReference type="GO" id="GO:0003735">
    <property type="term" value="F:structural constituent of ribosome"/>
    <property type="evidence" value="ECO:0007669"/>
    <property type="project" value="InterPro"/>
</dbReference>
<dbReference type="GO" id="GO:0006412">
    <property type="term" value="P:translation"/>
    <property type="evidence" value="ECO:0007669"/>
    <property type="project" value="InterPro"/>
</dbReference>
<gene>
    <name evidence="7" type="ORF">METZ01_LOCUS197545</name>
</gene>
<dbReference type="PROSITE" id="PS00474">
    <property type="entry name" value="RIBOSOMAL_L3"/>
    <property type="match status" value="1"/>
</dbReference>
<dbReference type="Gene3D" id="2.40.30.10">
    <property type="entry name" value="Translation factors"/>
    <property type="match status" value="2"/>
</dbReference>
<feature type="compositionally biased region" description="Gly residues" evidence="6">
    <location>
        <begin position="158"/>
        <end position="167"/>
    </location>
</feature>
<dbReference type="PANTHER" id="PTHR11229">
    <property type="entry name" value="50S RIBOSOMAL PROTEIN L3"/>
    <property type="match status" value="1"/>
</dbReference>
<reference evidence="7" key="1">
    <citation type="submission" date="2018-05" db="EMBL/GenBank/DDBJ databases">
        <authorList>
            <person name="Lanie J.A."/>
            <person name="Ng W.-L."/>
            <person name="Kazmierczak K.M."/>
            <person name="Andrzejewski T.M."/>
            <person name="Davidsen T.M."/>
            <person name="Wayne K.J."/>
            <person name="Tettelin H."/>
            <person name="Glass J.I."/>
            <person name="Rusch D."/>
            <person name="Podicherti R."/>
            <person name="Tsui H.-C.T."/>
            <person name="Winkler M.E."/>
        </authorList>
    </citation>
    <scope>NUCLEOTIDE SEQUENCE</scope>
</reference>
<evidence type="ECO:0000256" key="3">
    <source>
        <dbReference type="ARBA" id="ARBA00022884"/>
    </source>
</evidence>
<name>A0A382E3Y2_9ZZZZ</name>
<evidence type="ECO:0000256" key="5">
    <source>
        <dbReference type="ARBA" id="ARBA00023274"/>
    </source>
</evidence>